<dbReference type="AlphaFoldDB" id="A0A5B9MPE7"/>
<reference evidence="6 7" key="1">
    <citation type="submission" date="2019-02" db="EMBL/GenBank/DDBJ databases">
        <title>Planctomycetal bacteria perform biofilm scaping via a novel small molecule.</title>
        <authorList>
            <person name="Jeske O."/>
            <person name="Boedeker C."/>
            <person name="Wiegand S."/>
            <person name="Breitling P."/>
            <person name="Kallscheuer N."/>
            <person name="Jogler M."/>
            <person name="Rohde M."/>
            <person name="Petersen J."/>
            <person name="Medema M.H."/>
            <person name="Surup F."/>
            <person name="Jogler C."/>
        </authorList>
    </citation>
    <scope>NUCLEOTIDE SEQUENCE [LARGE SCALE GENOMIC DNA]</scope>
    <source>
        <strain evidence="6 7">Mal15</strain>
    </source>
</reference>
<evidence type="ECO:0000256" key="1">
    <source>
        <dbReference type="ARBA" id="ARBA00022485"/>
    </source>
</evidence>
<keyword evidence="5" id="KW-0411">Iron-sulfur</keyword>
<dbReference type="Pfam" id="PF12831">
    <property type="entry name" value="FAD_oxidored"/>
    <property type="match status" value="1"/>
</dbReference>
<dbReference type="PANTHER" id="PTHR43498">
    <property type="entry name" value="FERREDOXIN:COB-COM HETERODISULFIDE REDUCTASE SUBUNIT A"/>
    <property type="match status" value="1"/>
</dbReference>
<keyword evidence="4" id="KW-0408">Iron</keyword>
<dbReference type="InterPro" id="IPR036188">
    <property type="entry name" value="FAD/NAD-bd_sf"/>
</dbReference>
<dbReference type="Proteomes" id="UP000321353">
    <property type="component" value="Chromosome"/>
</dbReference>
<evidence type="ECO:0000256" key="5">
    <source>
        <dbReference type="ARBA" id="ARBA00023014"/>
    </source>
</evidence>
<protein>
    <submittedName>
        <fullName evidence="6">Ribulose-1,5-biphosphate synthetase</fullName>
    </submittedName>
</protein>
<evidence type="ECO:0000313" key="7">
    <source>
        <dbReference type="Proteomes" id="UP000321353"/>
    </source>
</evidence>
<sequence length="496" mass="52495">MTESKRRQFLKTAAVLGPAGLLVNRHATASDNAIPINSFPDIDRGHVLRTSGQLTESASIFQENNRAVPVAGHSQVLVCGGGPGGIAAALAAARSGATVQLLELAGCLGGVWTAGMLTKILDVSGKSGIMQEVLAALAARGSEVAKRSAGTVYDPELAKVVLEEMCVDAGVKIQLHTMVVGAVTDESNRLVAVVTESKSGRQVWTADRFIDCTGDGDLAAHAGCRFDLGFGEDCTCQPMSMMALVTGPQPEDVHEFIRETGREAKARLYKFMQDAGINPSYRAPTLRHLHSGIYSIMTNHQYGVSAFDAGAITKATIEGRREVHEIVRGLRDLGGVWKDLAVVATAEQIGIREGRRIKGRYTITSEDITTGLKHPQAVCRSKFSIDVHSLEIAGNPESIETLRARGVRQYDIPYPALVAADVDGLLMAGRCISGDFFAHASYRVTGNAVPMGEAAGQAAAASIDQGIMPHELTWSAVATETANPAPTAGQLPVTSK</sequence>
<dbReference type="InterPro" id="IPR039650">
    <property type="entry name" value="HdrA-like"/>
</dbReference>
<gene>
    <name evidence="6" type="ORF">Mal15_63160</name>
</gene>
<evidence type="ECO:0000313" key="6">
    <source>
        <dbReference type="EMBL" id="QEG02230.1"/>
    </source>
</evidence>
<evidence type="ECO:0000256" key="3">
    <source>
        <dbReference type="ARBA" id="ARBA00023002"/>
    </source>
</evidence>
<evidence type="ECO:0000256" key="4">
    <source>
        <dbReference type="ARBA" id="ARBA00023004"/>
    </source>
</evidence>
<keyword evidence="7" id="KW-1185">Reference proteome</keyword>
<dbReference type="EMBL" id="CP036264">
    <property type="protein sequence ID" value="QEG02230.1"/>
    <property type="molecule type" value="Genomic_DNA"/>
</dbReference>
<dbReference type="PROSITE" id="PS51318">
    <property type="entry name" value="TAT"/>
    <property type="match status" value="1"/>
</dbReference>
<name>A0A5B9MPE7_9BACT</name>
<dbReference type="InterPro" id="IPR006311">
    <property type="entry name" value="TAT_signal"/>
</dbReference>
<dbReference type="GO" id="GO:0051539">
    <property type="term" value="F:4 iron, 4 sulfur cluster binding"/>
    <property type="evidence" value="ECO:0007669"/>
    <property type="project" value="UniProtKB-KW"/>
</dbReference>
<keyword evidence="1" id="KW-0004">4Fe-4S</keyword>
<dbReference type="RefSeq" id="WP_147871197.1">
    <property type="nucleotide sequence ID" value="NZ_CP036264.1"/>
</dbReference>
<dbReference type="SUPFAM" id="SSF51905">
    <property type="entry name" value="FAD/NAD(P)-binding domain"/>
    <property type="match status" value="1"/>
</dbReference>
<organism evidence="6 7">
    <name type="scientific">Stieleria maiorica</name>
    <dbReference type="NCBI Taxonomy" id="2795974"/>
    <lineage>
        <taxon>Bacteria</taxon>
        <taxon>Pseudomonadati</taxon>
        <taxon>Planctomycetota</taxon>
        <taxon>Planctomycetia</taxon>
        <taxon>Pirellulales</taxon>
        <taxon>Pirellulaceae</taxon>
        <taxon>Stieleria</taxon>
    </lineage>
</organism>
<accession>A0A5B9MPE7</accession>
<keyword evidence="2" id="KW-0479">Metal-binding</keyword>
<dbReference type="GO" id="GO:0016491">
    <property type="term" value="F:oxidoreductase activity"/>
    <property type="evidence" value="ECO:0007669"/>
    <property type="project" value="UniProtKB-KW"/>
</dbReference>
<evidence type="ECO:0000256" key="2">
    <source>
        <dbReference type="ARBA" id="ARBA00022723"/>
    </source>
</evidence>
<dbReference type="Gene3D" id="3.50.50.60">
    <property type="entry name" value="FAD/NAD(P)-binding domain"/>
    <property type="match status" value="1"/>
</dbReference>
<dbReference type="PANTHER" id="PTHR43498:SF1">
    <property type="entry name" value="COB--COM HETERODISULFIDE REDUCTASE IRON-SULFUR SUBUNIT A"/>
    <property type="match status" value="1"/>
</dbReference>
<dbReference type="GO" id="GO:0046872">
    <property type="term" value="F:metal ion binding"/>
    <property type="evidence" value="ECO:0007669"/>
    <property type="project" value="UniProtKB-KW"/>
</dbReference>
<proteinExistence type="predicted"/>
<dbReference type="KEGG" id="smam:Mal15_63160"/>
<keyword evidence="3" id="KW-0560">Oxidoreductase</keyword>